<dbReference type="Proteomes" id="UP000054773">
    <property type="component" value="Unassembled WGS sequence"/>
</dbReference>
<proteinExistence type="predicted"/>
<dbReference type="STRING" id="448.Lery_0582"/>
<keyword evidence="3" id="KW-1185">Reference proteome</keyword>
<dbReference type="RefSeq" id="WP_058525760.1">
    <property type="nucleotide sequence ID" value="NZ_CAAAHY010000021.1"/>
</dbReference>
<keyword evidence="1" id="KW-1133">Transmembrane helix</keyword>
<evidence type="ECO:0000313" key="2">
    <source>
        <dbReference type="EMBL" id="KTC99189.1"/>
    </source>
</evidence>
<dbReference type="Pfam" id="PF06097">
    <property type="entry name" value="DUF945"/>
    <property type="match status" value="1"/>
</dbReference>
<dbReference type="PATRIC" id="fig|448.7.peg.606"/>
<evidence type="ECO:0000256" key="1">
    <source>
        <dbReference type="SAM" id="Phobius"/>
    </source>
</evidence>
<name>A0A0W0TUR7_LEGER</name>
<organism evidence="2 3">
    <name type="scientific">Legionella erythra</name>
    <dbReference type="NCBI Taxonomy" id="448"/>
    <lineage>
        <taxon>Bacteria</taxon>
        <taxon>Pseudomonadati</taxon>
        <taxon>Pseudomonadota</taxon>
        <taxon>Gammaproteobacteria</taxon>
        <taxon>Legionellales</taxon>
        <taxon>Legionellaceae</taxon>
        <taxon>Legionella</taxon>
    </lineage>
</organism>
<dbReference type="OrthoDB" id="5651145at2"/>
<keyword evidence="1" id="KW-0472">Membrane</keyword>
<sequence>MKKWTGFLIVLAIMLLGAYYVMGWMAMRTLSQNITALPQSPVFSVSLEKYQRGWFSSHALLHLKLNIPPQATKGADGGEQSGLPVTMRLGFPLLIQHGPVIFTDTGLRFGTAQVTTRPATHYGALINYLNKTIMTYTLPSMTLYTDINPAQGSYQFNWKGLRLWLGLSSHLNGFESHLKAGGLTISARDFNLRLQKIVSETESTRYQSWLWVGKTHLFLPSLTFHATGRKWFDLKGFDLTVKSQVEDDSLRFDWQFSLQKLFANDQTYGPVTLKLSIRHVDTAAMAKINQQLWNSSVQSRSSLAMMAIMAELPNLLAKGPVIELEAFDLTMPEGKVMGHFNVIFPKVNPKDDAEFMKKIRGEGQFKAPVKVVRALLIESLKRHAPPAAPAAPRDEALTLEAANPVPANNTLDIEQQADKILQDYISKGILKLEGEDYVVTFTLENQQLLVNGQRFNP</sequence>
<accession>A0A0W0TUR7</accession>
<keyword evidence="1" id="KW-0812">Transmembrane</keyword>
<gene>
    <name evidence="2" type="ORF">Lery_0582</name>
</gene>
<protein>
    <submittedName>
        <fullName evidence="2">Putative virulence protein</fullName>
    </submittedName>
</protein>
<reference evidence="2 3" key="1">
    <citation type="submission" date="2015-11" db="EMBL/GenBank/DDBJ databases">
        <title>Genomic analysis of 38 Legionella species identifies large and diverse effector repertoires.</title>
        <authorList>
            <person name="Burstein D."/>
            <person name="Amaro F."/>
            <person name="Zusman T."/>
            <person name="Lifshitz Z."/>
            <person name="Cohen O."/>
            <person name="Gilbert J.A."/>
            <person name="Pupko T."/>
            <person name="Shuman H.A."/>
            <person name="Segal G."/>
        </authorList>
    </citation>
    <scope>NUCLEOTIDE SEQUENCE [LARGE SCALE GENOMIC DNA]</scope>
    <source>
        <strain evidence="2 3">SE-32A-C8</strain>
    </source>
</reference>
<feature type="transmembrane region" description="Helical" evidence="1">
    <location>
        <begin position="7"/>
        <end position="27"/>
    </location>
</feature>
<evidence type="ECO:0000313" key="3">
    <source>
        <dbReference type="Proteomes" id="UP000054773"/>
    </source>
</evidence>
<comment type="caution">
    <text evidence="2">The sequence shown here is derived from an EMBL/GenBank/DDBJ whole genome shotgun (WGS) entry which is preliminary data.</text>
</comment>
<dbReference type="EMBL" id="LNYA01000006">
    <property type="protein sequence ID" value="KTC99189.1"/>
    <property type="molecule type" value="Genomic_DNA"/>
</dbReference>
<dbReference type="InterPro" id="IPR010352">
    <property type="entry name" value="DUF945"/>
</dbReference>
<dbReference type="AlphaFoldDB" id="A0A0W0TUR7"/>